<dbReference type="OMA" id="HKNDEYE"/>
<proteinExistence type="predicted"/>
<accession>L2GWI6</accession>
<dbReference type="AlphaFoldDB" id="L2GWI6"/>
<feature type="transmembrane region" description="Helical" evidence="1">
    <location>
        <begin position="194"/>
        <end position="216"/>
    </location>
</feature>
<keyword evidence="3" id="KW-1185">Reference proteome</keyword>
<protein>
    <submittedName>
        <fullName evidence="2">Uncharacterized protein</fullName>
    </submittedName>
</protein>
<dbReference type="RefSeq" id="XP_008073884.1">
    <property type="nucleotide sequence ID" value="XM_008075693.1"/>
</dbReference>
<sequence>MDTIKTFYTKSNKTIDRLCSSLTPVKKVLQVLSPLSSVIYAALTYYFICSLETEYLKVFGIAFIAYAAVNSLYEMASIKKSYGTIRNYLLNAFYIVVSIILAYYLYQTYLLKIFGDYSNISSATSQYINSGEAWYSKIFTIGFLASMPITILMNIYQAITKYRSKPGYKNVNIYLSTRQRRIYRRNDEYKYMDLKTGVLPSFIGIIVNFFTTNNLASYGSSAANILNAFSVYDDEKFISCFMPLVLMTLVSLVVMFSGYFKVITPYLTQSV</sequence>
<evidence type="ECO:0000256" key="1">
    <source>
        <dbReference type="SAM" id="Phobius"/>
    </source>
</evidence>
<evidence type="ECO:0000313" key="3">
    <source>
        <dbReference type="Proteomes" id="UP000011081"/>
    </source>
</evidence>
<dbReference type="VEuPathDB" id="MicrosporidiaDB:VCUG_00864"/>
<dbReference type="HOGENOM" id="CLU_1027442_0_0_1"/>
<feature type="transmembrane region" description="Helical" evidence="1">
    <location>
        <begin position="54"/>
        <end position="76"/>
    </location>
</feature>
<feature type="transmembrane region" description="Helical" evidence="1">
    <location>
        <begin position="236"/>
        <end position="260"/>
    </location>
</feature>
<keyword evidence="1" id="KW-0812">Transmembrane</keyword>
<dbReference type="Proteomes" id="UP000011081">
    <property type="component" value="Unassembled WGS sequence"/>
</dbReference>
<reference evidence="3" key="1">
    <citation type="submission" date="2011-03" db="EMBL/GenBank/DDBJ databases">
        <title>The genome sequence of Vavraia culicis strain floridensis.</title>
        <authorList>
            <consortium name="The Broad Institute Genome Sequencing Platform"/>
            <person name="Cuomo C."/>
            <person name="Becnel J."/>
            <person name="Sanscrainte N."/>
            <person name="Young S.K."/>
            <person name="Zeng Q."/>
            <person name="Gargeya S."/>
            <person name="Fitzgerald M."/>
            <person name="Haas B."/>
            <person name="Abouelleil A."/>
            <person name="Alvarado L."/>
            <person name="Arachchi H.M."/>
            <person name="Berlin A."/>
            <person name="Chapman S.B."/>
            <person name="Gearin G."/>
            <person name="Goldberg J."/>
            <person name="Griggs A."/>
            <person name="Gujja S."/>
            <person name="Hansen M."/>
            <person name="Heiman D."/>
            <person name="Howarth C."/>
            <person name="Larimer J."/>
            <person name="Lui A."/>
            <person name="MacDonald P.J.P."/>
            <person name="McCowen C."/>
            <person name="Montmayeur A."/>
            <person name="Murphy C."/>
            <person name="Neiman D."/>
            <person name="Pearson M."/>
            <person name="Priest M."/>
            <person name="Roberts A."/>
            <person name="Saif S."/>
            <person name="Shea T."/>
            <person name="Sisk P."/>
            <person name="Stolte C."/>
            <person name="Sykes S."/>
            <person name="Wortman J."/>
            <person name="Nusbaum C."/>
            <person name="Birren B."/>
        </authorList>
    </citation>
    <scope>NUCLEOTIDE SEQUENCE [LARGE SCALE GENOMIC DNA]</scope>
    <source>
        <strain evidence="3">floridensis</strain>
    </source>
</reference>
<feature type="transmembrane region" description="Helical" evidence="1">
    <location>
        <begin position="88"/>
        <end position="106"/>
    </location>
</feature>
<feature type="transmembrane region" description="Helical" evidence="1">
    <location>
        <begin position="134"/>
        <end position="156"/>
    </location>
</feature>
<dbReference type="EMBL" id="GL877414">
    <property type="protein sequence ID" value="ELA47663.1"/>
    <property type="molecule type" value="Genomic_DNA"/>
</dbReference>
<keyword evidence="1" id="KW-0472">Membrane</keyword>
<name>L2GWI6_VAVCU</name>
<feature type="transmembrane region" description="Helical" evidence="1">
    <location>
        <begin position="28"/>
        <end position="48"/>
    </location>
</feature>
<dbReference type="GeneID" id="19878747"/>
<evidence type="ECO:0000313" key="2">
    <source>
        <dbReference type="EMBL" id="ELA47663.1"/>
    </source>
</evidence>
<dbReference type="InParanoid" id="L2GWI6"/>
<organism evidence="2 3">
    <name type="scientific">Vavraia culicis (isolate floridensis)</name>
    <name type="common">Microsporidian parasite</name>
    <dbReference type="NCBI Taxonomy" id="948595"/>
    <lineage>
        <taxon>Eukaryota</taxon>
        <taxon>Fungi</taxon>
        <taxon>Fungi incertae sedis</taxon>
        <taxon>Microsporidia</taxon>
        <taxon>Pleistophoridae</taxon>
        <taxon>Vavraia</taxon>
    </lineage>
</organism>
<gene>
    <name evidence="2" type="ORF">VCUG_00864</name>
</gene>
<keyword evidence="1" id="KW-1133">Transmembrane helix</keyword>